<feature type="domain" description="Glycosyltransferase 2-like" evidence="3">
    <location>
        <begin position="6"/>
        <end position="142"/>
    </location>
</feature>
<dbReference type="Gene3D" id="3.90.550.10">
    <property type="entry name" value="Spore Coat Polysaccharide Biosynthesis Protein SpsA, Chain A"/>
    <property type="match status" value="1"/>
</dbReference>
<name>A0A939JZW1_9BACT</name>
<dbReference type="Pfam" id="PF00535">
    <property type="entry name" value="Glycos_transf_2"/>
    <property type="match status" value="1"/>
</dbReference>
<dbReference type="PANTHER" id="PTHR43630">
    <property type="entry name" value="POLY-BETA-1,6-N-ACETYL-D-GLUCOSAMINE SYNTHASE"/>
    <property type="match status" value="1"/>
</dbReference>
<dbReference type="AlphaFoldDB" id="A0A939JZW1"/>
<organism evidence="4 5">
    <name type="scientific">Fibrella aquatilis</name>
    <dbReference type="NCBI Taxonomy" id="2817059"/>
    <lineage>
        <taxon>Bacteria</taxon>
        <taxon>Pseudomonadati</taxon>
        <taxon>Bacteroidota</taxon>
        <taxon>Cytophagia</taxon>
        <taxon>Cytophagales</taxon>
        <taxon>Spirosomataceae</taxon>
        <taxon>Fibrella</taxon>
    </lineage>
</organism>
<gene>
    <name evidence="4" type="ORF">J2I48_21320</name>
</gene>
<evidence type="ECO:0000313" key="5">
    <source>
        <dbReference type="Proteomes" id="UP000664795"/>
    </source>
</evidence>
<evidence type="ECO:0000256" key="1">
    <source>
        <dbReference type="ARBA" id="ARBA00038494"/>
    </source>
</evidence>
<dbReference type="Proteomes" id="UP000664795">
    <property type="component" value="Unassembled WGS sequence"/>
</dbReference>
<protein>
    <submittedName>
        <fullName evidence="4">Glycosyltransferase family 2 protein</fullName>
    </submittedName>
</protein>
<comment type="caution">
    <text evidence="4">The sequence shown here is derived from an EMBL/GenBank/DDBJ whole genome shotgun (WGS) entry which is preliminary data.</text>
</comment>
<evidence type="ECO:0000256" key="2">
    <source>
        <dbReference type="SAM" id="Phobius"/>
    </source>
</evidence>
<dbReference type="InterPro" id="IPR001173">
    <property type="entry name" value="Glyco_trans_2-like"/>
</dbReference>
<proteinExistence type="inferred from homology"/>
<keyword evidence="2" id="KW-0812">Transmembrane</keyword>
<keyword evidence="2" id="KW-0472">Membrane</keyword>
<feature type="transmembrane region" description="Helical" evidence="2">
    <location>
        <begin position="251"/>
        <end position="270"/>
    </location>
</feature>
<keyword evidence="5" id="KW-1185">Reference proteome</keyword>
<keyword evidence="2" id="KW-1133">Transmembrane helix</keyword>
<dbReference type="EMBL" id="JAFMYU010000020">
    <property type="protein sequence ID" value="MBO0933564.1"/>
    <property type="molecule type" value="Genomic_DNA"/>
</dbReference>
<sequence>MPVPITVLILTKNEAPNLSHCLSSVVGWAAAVFVLDSGSTDLTVALAEAGGATVFHRDFDNYAAQRNHAIEALPILTEWVLFLDADEYATEALKTAIEPILGQDKGHNGYFIPFKFIFMNRWIRHGGYYPTYILRLFRRSAVQRIDREMDEQITVQGTTGFISEPFVHYDRKPVQFWYEKHARYTQFQVADLLKTDGEKTLRWADAATQRDKKRWVKEQVWGHIPVLLRPFLYFGYRYLIQLGFLDGKAGFIFHFSHAFLYQFMIAAVYIDERNRLAAHRL</sequence>
<accession>A0A939JZW1</accession>
<reference evidence="4 5" key="1">
    <citation type="submission" date="2021-03" db="EMBL/GenBank/DDBJ databases">
        <title>Fibrella sp. HMF5036 genome sequencing and assembly.</title>
        <authorList>
            <person name="Kang H."/>
            <person name="Kim H."/>
            <person name="Bae S."/>
            <person name="Joh K."/>
        </authorList>
    </citation>
    <scope>NUCLEOTIDE SEQUENCE [LARGE SCALE GENOMIC DNA]</scope>
    <source>
        <strain evidence="4 5">HMF5036</strain>
    </source>
</reference>
<dbReference type="SUPFAM" id="SSF53448">
    <property type="entry name" value="Nucleotide-diphospho-sugar transferases"/>
    <property type="match status" value="1"/>
</dbReference>
<comment type="similarity">
    <text evidence="1">Belongs to the glycosyltransferase 2 family. WaaE/KdtX subfamily.</text>
</comment>
<dbReference type="RefSeq" id="WP_207337529.1">
    <property type="nucleotide sequence ID" value="NZ_JAFMYU010000020.1"/>
</dbReference>
<evidence type="ECO:0000313" key="4">
    <source>
        <dbReference type="EMBL" id="MBO0933564.1"/>
    </source>
</evidence>
<dbReference type="InterPro" id="IPR029044">
    <property type="entry name" value="Nucleotide-diphossugar_trans"/>
</dbReference>
<dbReference type="PANTHER" id="PTHR43630:SF2">
    <property type="entry name" value="GLYCOSYLTRANSFERASE"/>
    <property type="match status" value="1"/>
</dbReference>
<dbReference type="CDD" id="cd02511">
    <property type="entry name" value="Beta4Glucosyltransferase"/>
    <property type="match status" value="1"/>
</dbReference>
<evidence type="ECO:0000259" key="3">
    <source>
        <dbReference type="Pfam" id="PF00535"/>
    </source>
</evidence>